<gene>
    <name evidence="2" type="ORF">BDP81DRAFT_427527</name>
</gene>
<reference evidence="2" key="1">
    <citation type="submission" date="2021-06" db="EMBL/GenBank/DDBJ databases">
        <title>Comparative genomics, transcriptomics and evolutionary studies reveal genomic signatures of adaptation to plant cell wall in hemibiotrophic fungi.</title>
        <authorList>
            <consortium name="DOE Joint Genome Institute"/>
            <person name="Baroncelli R."/>
            <person name="Diaz J.F."/>
            <person name="Benocci T."/>
            <person name="Peng M."/>
            <person name="Battaglia E."/>
            <person name="Haridas S."/>
            <person name="Andreopoulos W."/>
            <person name="Labutti K."/>
            <person name="Pangilinan J."/>
            <person name="Floch G.L."/>
            <person name="Makela M.R."/>
            <person name="Henrissat B."/>
            <person name="Grigoriev I.V."/>
            <person name="Crouch J.A."/>
            <person name="De Vries R.P."/>
            <person name="Sukno S.A."/>
            <person name="Thon M.R."/>
        </authorList>
    </citation>
    <scope>NUCLEOTIDE SEQUENCE</scope>
    <source>
        <strain evidence="2">CBS 102054</strain>
    </source>
</reference>
<dbReference type="Proteomes" id="UP001243989">
    <property type="component" value="Unassembled WGS sequence"/>
</dbReference>
<feature type="region of interest" description="Disordered" evidence="1">
    <location>
        <begin position="83"/>
        <end position="102"/>
    </location>
</feature>
<dbReference type="RefSeq" id="XP_060445023.1">
    <property type="nucleotide sequence ID" value="XM_060590356.1"/>
</dbReference>
<dbReference type="EMBL" id="JAHMHQ010000010">
    <property type="protein sequence ID" value="KAK1636416.1"/>
    <property type="molecule type" value="Genomic_DNA"/>
</dbReference>
<evidence type="ECO:0000313" key="3">
    <source>
        <dbReference type="Proteomes" id="UP001243989"/>
    </source>
</evidence>
<evidence type="ECO:0008006" key="4">
    <source>
        <dbReference type="Google" id="ProtNLM"/>
    </source>
</evidence>
<evidence type="ECO:0000313" key="2">
    <source>
        <dbReference type="EMBL" id="KAK1636416.1"/>
    </source>
</evidence>
<proteinExistence type="predicted"/>
<evidence type="ECO:0000256" key="1">
    <source>
        <dbReference type="SAM" id="MobiDB-lite"/>
    </source>
</evidence>
<keyword evidence="3" id="KW-1185">Reference proteome</keyword>
<name>A0AAJ0EGU5_9PEZI</name>
<sequence>MYASSSTHRRLKLALEIKERGFEIEMPCSYCRSSGRRCKMLEGKSKCYECTRRGRSCDATASAICDLDRLRKAKRMVFKKGKAIPDLPEGDGPSEESVAAREAQSSGAFGVIDWDTVLLGNSGFDFDFGTPGVVPESSGGS</sequence>
<dbReference type="AlphaFoldDB" id="A0AAJ0EGU5"/>
<protein>
    <recommendedName>
        <fullName evidence="4">Zn(2)-C6 fungal-type domain-containing protein</fullName>
    </recommendedName>
</protein>
<organism evidence="2 3">
    <name type="scientific">Colletotrichum phormii</name>
    <dbReference type="NCBI Taxonomy" id="359342"/>
    <lineage>
        <taxon>Eukaryota</taxon>
        <taxon>Fungi</taxon>
        <taxon>Dikarya</taxon>
        <taxon>Ascomycota</taxon>
        <taxon>Pezizomycotina</taxon>
        <taxon>Sordariomycetes</taxon>
        <taxon>Hypocreomycetidae</taxon>
        <taxon>Glomerellales</taxon>
        <taxon>Glomerellaceae</taxon>
        <taxon>Colletotrichum</taxon>
        <taxon>Colletotrichum acutatum species complex</taxon>
    </lineage>
</organism>
<dbReference type="GeneID" id="85475218"/>
<accession>A0AAJ0EGU5</accession>
<comment type="caution">
    <text evidence="2">The sequence shown here is derived from an EMBL/GenBank/DDBJ whole genome shotgun (WGS) entry which is preliminary data.</text>
</comment>